<sequence>MAKFPYLTSGSRCITEGNAPHVRKTAMANHILYDNNNNFIFRYHQCTELDKLRLFRPNLPRRVSSQTPHFQFSQLLAIFDTQQDDLISEVHYFQRREQVPT</sequence>
<gene>
    <name evidence="1" type="ORF">CVLEPA_LOCUS16731</name>
</gene>
<reference evidence="1 2" key="1">
    <citation type="submission" date="2024-02" db="EMBL/GenBank/DDBJ databases">
        <authorList>
            <person name="Daric V."/>
            <person name="Darras S."/>
        </authorList>
    </citation>
    <scope>NUCLEOTIDE SEQUENCE [LARGE SCALE GENOMIC DNA]</scope>
</reference>
<dbReference type="EMBL" id="CAWYQH010000100">
    <property type="protein sequence ID" value="CAK8685622.1"/>
    <property type="molecule type" value="Genomic_DNA"/>
</dbReference>
<proteinExistence type="predicted"/>
<accession>A0ABP0G1C4</accession>
<comment type="caution">
    <text evidence="1">The sequence shown here is derived from an EMBL/GenBank/DDBJ whole genome shotgun (WGS) entry which is preliminary data.</text>
</comment>
<dbReference type="Proteomes" id="UP001642483">
    <property type="component" value="Unassembled WGS sequence"/>
</dbReference>
<organism evidence="1 2">
    <name type="scientific">Clavelina lepadiformis</name>
    <name type="common">Light-bulb sea squirt</name>
    <name type="synonym">Ascidia lepadiformis</name>
    <dbReference type="NCBI Taxonomy" id="159417"/>
    <lineage>
        <taxon>Eukaryota</taxon>
        <taxon>Metazoa</taxon>
        <taxon>Chordata</taxon>
        <taxon>Tunicata</taxon>
        <taxon>Ascidiacea</taxon>
        <taxon>Aplousobranchia</taxon>
        <taxon>Clavelinidae</taxon>
        <taxon>Clavelina</taxon>
    </lineage>
</organism>
<evidence type="ECO:0000313" key="2">
    <source>
        <dbReference type="Proteomes" id="UP001642483"/>
    </source>
</evidence>
<name>A0ABP0G1C4_CLALP</name>
<evidence type="ECO:0000313" key="1">
    <source>
        <dbReference type="EMBL" id="CAK8685622.1"/>
    </source>
</evidence>
<keyword evidence="2" id="KW-1185">Reference proteome</keyword>
<protein>
    <submittedName>
        <fullName evidence="1">Uncharacterized protein</fullName>
    </submittedName>
</protein>